<evidence type="ECO:0000256" key="3">
    <source>
        <dbReference type="ARBA" id="ARBA00023152"/>
    </source>
</evidence>
<dbReference type="PATRIC" id="fig|279058.17.peg.603"/>
<dbReference type="SUPFAM" id="SSF53697">
    <property type="entry name" value="SIS domain"/>
    <property type="match status" value="1"/>
</dbReference>
<dbReference type="InterPro" id="IPR035472">
    <property type="entry name" value="RpiR-like_SIS"/>
</dbReference>
<dbReference type="Gene3D" id="1.10.10.10">
    <property type="entry name" value="Winged helix-like DNA-binding domain superfamily/Winged helix DNA-binding domain"/>
    <property type="match status" value="1"/>
</dbReference>
<dbReference type="GO" id="GO:0003700">
    <property type="term" value="F:DNA-binding transcription factor activity"/>
    <property type="evidence" value="ECO:0007669"/>
    <property type="project" value="InterPro"/>
</dbReference>
<accession>A0A127PKZ7</accession>
<dbReference type="Proteomes" id="UP000071778">
    <property type="component" value="Chromosome"/>
</dbReference>
<evidence type="ECO:0000259" key="5">
    <source>
        <dbReference type="PROSITE" id="PS51071"/>
    </source>
</evidence>
<keyword evidence="8" id="KW-1185">Reference proteome</keyword>
<proteinExistence type="predicted"/>
<evidence type="ECO:0000313" key="8">
    <source>
        <dbReference type="Proteomes" id="UP000071778"/>
    </source>
</evidence>
<feature type="domain" description="SIS" evidence="6">
    <location>
        <begin position="136"/>
        <end position="279"/>
    </location>
</feature>
<protein>
    <submittedName>
        <fullName evidence="7">Helix-turn-helix domain, rpiR family protein</fullName>
    </submittedName>
</protein>
<dbReference type="Pfam" id="PF01418">
    <property type="entry name" value="HTH_6"/>
    <property type="match status" value="1"/>
</dbReference>
<dbReference type="InterPro" id="IPR001347">
    <property type="entry name" value="SIS_dom"/>
</dbReference>
<evidence type="ECO:0000256" key="4">
    <source>
        <dbReference type="ARBA" id="ARBA00023163"/>
    </source>
</evidence>
<dbReference type="PROSITE" id="PS51464">
    <property type="entry name" value="SIS"/>
    <property type="match status" value="1"/>
</dbReference>
<dbReference type="InterPro" id="IPR047640">
    <property type="entry name" value="RpiR-like"/>
</dbReference>
<gene>
    <name evidence="7" type="ORF">CAter282_0552</name>
</gene>
<dbReference type="Pfam" id="PF01380">
    <property type="entry name" value="SIS"/>
    <property type="match status" value="1"/>
</dbReference>
<dbReference type="InterPro" id="IPR036388">
    <property type="entry name" value="WH-like_DNA-bd_sf"/>
</dbReference>
<dbReference type="OrthoDB" id="8998729at2"/>
<dbReference type="GO" id="GO:0003677">
    <property type="term" value="F:DNA binding"/>
    <property type="evidence" value="ECO:0007669"/>
    <property type="project" value="UniProtKB-KW"/>
</dbReference>
<keyword evidence="4" id="KW-0804">Transcription</keyword>
<keyword evidence="1" id="KW-0805">Transcription regulation</keyword>
<dbReference type="RefSeq" id="WP_061532172.1">
    <property type="nucleotide sequence ID" value="NZ_CP013233.1"/>
</dbReference>
<reference evidence="7 8" key="1">
    <citation type="submission" date="2015-11" db="EMBL/GenBank/DDBJ databases">
        <title>Exploring the genomic traits of fungus-feeding bacterial genus Collimonas.</title>
        <authorList>
            <person name="Song C."/>
            <person name="Schmidt R."/>
            <person name="de Jager V."/>
            <person name="Krzyzanowska D."/>
            <person name="Jongedijk E."/>
            <person name="Cankar K."/>
            <person name="Beekwilder J."/>
            <person name="van Veen A."/>
            <person name="de Boer W."/>
            <person name="van Veen J.A."/>
            <person name="Garbeva P."/>
        </authorList>
    </citation>
    <scope>NUCLEOTIDE SEQUENCE [LARGE SCALE GENOMIC DNA]</scope>
    <source>
        <strain evidence="7 8">Ter282</strain>
    </source>
</reference>
<dbReference type="CDD" id="cd05013">
    <property type="entry name" value="SIS_RpiR"/>
    <property type="match status" value="1"/>
</dbReference>
<keyword evidence="3" id="KW-0324">Glycolysis</keyword>
<evidence type="ECO:0000256" key="1">
    <source>
        <dbReference type="ARBA" id="ARBA00023015"/>
    </source>
</evidence>
<dbReference type="EMBL" id="CP013235">
    <property type="protein sequence ID" value="AMP08368.1"/>
    <property type="molecule type" value="Genomic_DNA"/>
</dbReference>
<dbReference type="GO" id="GO:0006096">
    <property type="term" value="P:glycolytic process"/>
    <property type="evidence" value="ECO:0007669"/>
    <property type="project" value="UniProtKB-KW"/>
</dbReference>
<evidence type="ECO:0000256" key="2">
    <source>
        <dbReference type="ARBA" id="ARBA00023125"/>
    </source>
</evidence>
<dbReference type="InterPro" id="IPR009057">
    <property type="entry name" value="Homeodomain-like_sf"/>
</dbReference>
<dbReference type="InterPro" id="IPR046348">
    <property type="entry name" value="SIS_dom_sf"/>
</dbReference>
<evidence type="ECO:0000259" key="6">
    <source>
        <dbReference type="PROSITE" id="PS51464"/>
    </source>
</evidence>
<name>A0A127PKZ7_9BURK</name>
<dbReference type="Gene3D" id="3.40.50.10490">
    <property type="entry name" value="Glucose-6-phosphate isomerase like protein, domain 1"/>
    <property type="match status" value="1"/>
</dbReference>
<dbReference type="GO" id="GO:0097367">
    <property type="term" value="F:carbohydrate derivative binding"/>
    <property type="evidence" value="ECO:0007669"/>
    <property type="project" value="InterPro"/>
</dbReference>
<organism evidence="7 8">
    <name type="scientific">Collimonas arenae</name>
    <dbReference type="NCBI Taxonomy" id="279058"/>
    <lineage>
        <taxon>Bacteria</taxon>
        <taxon>Pseudomonadati</taxon>
        <taxon>Pseudomonadota</taxon>
        <taxon>Betaproteobacteria</taxon>
        <taxon>Burkholderiales</taxon>
        <taxon>Oxalobacteraceae</taxon>
        <taxon>Collimonas</taxon>
    </lineage>
</organism>
<dbReference type="InterPro" id="IPR000281">
    <property type="entry name" value="HTH_RpiR"/>
</dbReference>
<feature type="domain" description="HTH rpiR-type" evidence="5">
    <location>
        <begin position="13"/>
        <end position="89"/>
    </location>
</feature>
<dbReference type="PROSITE" id="PS51071">
    <property type="entry name" value="HTH_RPIR"/>
    <property type="match status" value="1"/>
</dbReference>
<dbReference type="PANTHER" id="PTHR30514">
    <property type="entry name" value="GLUCOKINASE"/>
    <property type="match status" value="1"/>
</dbReference>
<keyword evidence="2" id="KW-0238">DNA-binding</keyword>
<evidence type="ECO:0000313" key="7">
    <source>
        <dbReference type="EMBL" id="AMP08368.1"/>
    </source>
</evidence>
<dbReference type="SUPFAM" id="SSF46689">
    <property type="entry name" value="Homeodomain-like"/>
    <property type="match status" value="1"/>
</dbReference>
<sequence length="334" mass="35376">MQHSAITTWQRESAVAAGIGKVYPELSKAHRKAADYVLANVFRAATMTIDELADAVGVSLATANRFAHALGFDGYPAFRAALVQGFASSLAPVEKLRDQVQRPATSAEIIAAALTADIQNLEATCRALSPAQCDQAVNMILNAERIYILGFGASGHLAGIMAHALEPYCRTVMSVAGPGGPSQAGRQFFKIDQRDLVIALAFPRYVTDTLTLTTRAKERQAQVLAITDAPTSPLVPLADITLYAQTERQLSPTSDAAALALIQAVCDAVAHRANRSVHAASQMTEFVLPWLHYPDGKNKSNARPARAAAKAVGVKKATGVATTATITKSVSKAK</sequence>
<dbReference type="AlphaFoldDB" id="A0A127PKZ7"/>